<dbReference type="PANTHER" id="PTHR30606">
    <property type="entry name" value="LIPID A BIOSYNTHESIS LAUROYL ACYLTRANSFERASE"/>
    <property type="match status" value="1"/>
</dbReference>
<dbReference type="Pfam" id="PF03279">
    <property type="entry name" value="Lip_A_acyltrans"/>
    <property type="match status" value="1"/>
</dbReference>
<dbReference type="EMBL" id="CP106753">
    <property type="protein sequence ID" value="UXY16005.1"/>
    <property type="molecule type" value="Genomic_DNA"/>
</dbReference>
<organism evidence="7 8">
    <name type="scientific">Chitiniphilus purpureus</name>
    <dbReference type="NCBI Taxonomy" id="2981137"/>
    <lineage>
        <taxon>Bacteria</taxon>
        <taxon>Pseudomonadati</taxon>
        <taxon>Pseudomonadota</taxon>
        <taxon>Betaproteobacteria</taxon>
        <taxon>Neisseriales</taxon>
        <taxon>Chitinibacteraceae</taxon>
        <taxon>Chitiniphilus</taxon>
    </lineage>
</organism>
<dbReference type="Proteomes" id="UP001061302">
    <property type="component" value="Chromosome"/>
</dbReference>
<keyword evidence="5" id="KW-0472">Membrane</keyword>
<dbReference type="RefSeq" id="WP_263125442.1">
    <property type="nucleotide sequence ID" value="NZ_CP106753.1"/>
</dbReference>
<evidence type="ECO:0000256" key="1">
    <source>
        <dbReference type="ARBA" id="ARBA00004533"/>
    </source>
</evidence>
<dbReference type="InterPro" id="IPR014548">
    <property type="entry name" value="Ac_Trasf"/>
</dbReference>
<dbReference type="CDD" id="cd07984">
    <property type="entry name" value="LPLAT_LABLAT-like"/>
    <property type="match status" value="1"/>
</dbReference>
<evidence type="ECO:0000313" key="8">
    <source>
        <dbReference type="Proteomes" id="UP001061302"/>
    </source>
</evidence>
<dbReference type="PIRSF" id="PIRSF028561">
    <property type="entry name" value="Ac_Trasf"/>
    <property type="match status" value="1"/>
</dbReference>
<proteinExistence type="predicted"/>
<evidence type="ECO:0000256" key="6">
    <source>
        <dbReference type="ARBA" id="ARBA00023315"/>
    </source>
</evidence>
<dbReference type="PANTHER" id="PTHR30606:SF9">
    <property type="entry name" value="LIPID A BIOSYNTHESIS LAUROYLTRANSFERASE"/>
    <property type="match status" value="1"/>
</dbReference>
<sequence length="306" mass="34162">MHWARIGEGGWLWGMRAVFALYRCCGRRPLRLLLYPVLLWFVASRPLARRASRDYLARLYRFSGGATPAPTLANVLRHFTAFGETMLDKLRLWSGEAPDAPCHVDGAEVLLTLQQAGRGAVIATAHFGNVELARVLAQTQHALRLNVLVHTRHAPRFNRLLREINPQSEVDLIQVSELSAATAILLGERVARGEFVVIAGDRIPLSAGNRVTTQFLGAPAEFPIGPAMLAGLLRCPLLALLTSRRSDGWHLVLRRLADEIPLPRHDRLQAVRPCVAAFATLLEAECRAAPLQWFNFYPFWRIEHPA</sequence>
<reference evidence="7" key="1">
    <citation type="submission" date="2022-10" db="EMBL/GenBank/DDBJ databases">
        <title>Chitiniphilus purpureus sp. nov., a novel chitin-degrading bacterium isolated from crawfish pond sediment.</title>
        <authorList>
            <person name="Li K."/>
        </authorList>
    </citation>
    <scope>NUCLEOTIDE SEQUENCE</scope>
    <source>
        <strain evidence="7">CD1</strain>
    </source>
</reference>
<keyword evidence="3" id="KW-0997">Cell inner membrane</keyword>
<protein>
    <submittedName>
        <fullName evidence="7">Acyltransferase</fullName>
    </submittedName>
</protein>
<comment type="subcellular location">
    <subcellularLocation>
        <location evidence="1">Cell inner membrane</location>
    </subcellularLocation>
</comment>
<evidence type="ECO:0000256" key="2">
    <source>
        <dbReference type="ARBA" id="ARBA00022475"/>
    </source>
</evidence>
<keyword evidence="6 7" id="KW-0012">Acyltransferase</keyword>
<evidence type="ECO:0000256" key="3">
    <source>
        <dbReference type="ARBA" id="ARBA00022519"/>
    </source>
</evidence>
<gene>
    <name evidence="7" type="ORF">N8I74_03010</name>
</gene>
<name>A0ABY6DNS2_9NEIS</name>
<keyword evidence="4" id="KW-0808">Transferase</keyword>
<evidence type="ECO:0000256" key="4">
    <source>
        <dbReference type="ARBA" id="ARBA00022679"/>
    </source>
</evidence>
<dbReference type="InterPro" id="IPR004960">
    <property type="entry name" value="LipA_acyltrans"/>
</dbReference>
<evidence type="ECO:0000313" key="7">
    <source>
        <dbReference type="EMBL" id="UXY16005.1"/>
    </source>
</evidence>
<evidence type="ECO:0000256" key="5">
    <source>
        <dbReference type="ARBA" id="ARBA00023136"/>
    </source>
</evidence>
<keyword evidence="2" id="KW-1003">Cell membrane</keyword>
<accession>A0ABY6DNS2</accession>
<keyword evidence="8" id="KW-1185">Reference proteome</keyword>
<dbReference type="GO" id="GO:0016746">
    <property type="term" value="F:acyltransferase activity"/>
    <property type="evidence" value="ECO:0007669"/>
    <property type="project" value="UniProtKB-KW"/>
</dbReference>